<dbReference type="InterPro" id="IPR008197">
    <property type="entry name" value="WAP_dom"/>
</dbReference>
<evidence type="ECO:0000313" key="4">
    <source>
        <dbReference type="Proteomes" id="UP000838412"/>
    </source>
</evidence>
<dbReference type="InterPro" id="IPR006150">
    <property type="entry name" value="Cys_repeat_1"/>
</dbReference>
<proteinExistence type="predicted"/>
<dbReference type="Pfam" id="PF00095">
    <property type="entry name" value="WAP"/>
    <property type="match status" value="1"/>
</dbReference>
<evidence type="ECO:0000313" key="3">
    <source>
        <dbReference type="EMBL" id="CAH1246656.1"/>
    </source>
</evidence>
<dbReference type="PROSITE" id="PS51390">
    <property type="entry name" value="WAP"/>
    <property type="match status" value="1"/>
</dbReference>
<dbReference type="GO" id="GO:0005576">
    <property type="term" value="C:extracellular region"/>
    <property type="evidence" value="ECO:0007669"/>
    <property type="project" value="InterPro"/>
</dbReference>
<dbReference type="Gene3D" id="4.10.75.10">
    <property type="entry name" value="Elafin-like"/>
    <property type="match status" value="1"/>
</dbReference>
<evidence type="ECO:0000256" key="1">
    <source>
        <dbReference type="SAM" id="SignalP"/>
    </source>
</evidence>
<keyword evidence="1" id="KW-0732">Signal</keyword>
<feature type="domain" description="WAP" evidence="2">
    <location>
        <begin position="132"/>
        <end position="178"/>
    </location>
</feature>
<protein>
    <submittedName>
        <fullName evidence="3">Hypp7762 protein</fullName>
    </submittedName>
</protein>
<dbReference type="SUPFAM" id="SSF57256">
    <property type="entry name" value="Elafin-like"/>
    <property type="match status" value="1"/>
</dbReference>
<evidence type="ECO:0000259" key="2">
    <source>
        <dbReference type="PROSITE" id="PS51390"/>
    </source>
</evidence>
<dbReference type="OrthoDB" id="6060011at2759"/>
<dbReference type="Proteomes" id="UP000838412">
    <property type="component" value="Chromosome 15"/>
</dbReference>
<accession>A0A8J9Z3T6</accession>
<organism evidence="3 4">
    <name type="scientific">Branchiostoma lanceolatum</name>
    <name type="common">Common lancelet</name>
    <name type="synonym">Amphioxus lanceolatum</name>
    <dbReference type="NCBI Taxonomy" id="7740"/>
    <lineage>
        <taxon>Eukaryota</taxon>
        <taxon>Metazoa</taxon>
        <taxon>Chordata</taxon>
        <taxon>Cephalochordata</taxon>
        <taxon>Leptocardii</taxon>
        <taxon>Amphioxiformes</taxon>
        <taxon>Branchiostomatidae</taxon>
        <taxon>Branchiostoma</taxon>
    </lineage>
</organism>
<dbReference type="SMART" id="SM00289">
    <property type="entry name" value="WR1"/>
    <property type="match status" value="2"/>
</dbReference>
<reference evidence="3" key="1">
    <citation type="submission" date="2022-01" db="EMBL/GenBank/DDBJ databases">
        <authorList>
            <person name="Braso-Vives M."/>
        </authorList>
    </citation>
    <scope>NUCLEOTIDE SEQUENCE</scope>
</reference>
<feature type="signal peptide" evidence="1">
    <location>
        <begin position="1"/>
        <end position="19"/>
    </location>
</feature>
<dbReference type="SMART" id="SM00217">
    <property type="entry name" value="WAP"/>
    <property type="match status" value="1"/>
</dbReference>
<keyword evidence="4" id="KW-1185">Reference proteome</keyword>
<dbReference type="GO" id="GO:0030414">
    <property type="term" value="F:peptidase inhibitor activity"/>
    <property type="evidence" value="ECO:0007669"/>
    <property type="project" value="InterPro"/>
</dbReference>
<dbReference type="AlphaFoldDB" id="A0A8J9Z3T6"/>
<gene>
    <name evidence="3" type="primary">Hypp7762</name>
    <name evidence="3" type="ORF">BLAG_LOCUS8605</name>
</gene>
<dbReference type="EMBL" id="OV696700">
    <property type="protein sequence ID" value="CAH1246656.1"/>
    <property type="molecule type" value="Genomic_DNA"/>
</dbReference>
<dbReference type="InterPro" id="IPR036645">
    <property type="entry name" value="Elafin-like_sf"/>
</dbReference>
<name>A0A8J9Z3T6_BRALA</name>
<sequence>MKALLFTAVTVCLLGVAVCCGPPFGPPPPATTSPPATPCPPGVSQVNCFTDPCASATCDAHPGATCEANYCGGCNAIFFDSNNNEVNCDDPYCPSGGQYIPNIFCGRGLGRQDCPSTHSCQTHPADRWAVCCPATVGECPDTTGMVGTCVEDCSSDSECAAGQKCCSNGCGHVCMDVTRR</sequence>
<feature type="chain" id="PRO_5035456117" evidence="1">
    <location>
        <begin position="20"/>
        <end position="180"/>
    </location>
</feature>